<comment type="subcellular location">
    <subcellularLocation>
        <location evidence="1">Nucleus</location>
    </subcellularLocation>
</comment>
<proteinExistence type="predicted"/>
<evidence type="ECO:0000256" key="2">
    <source>
        <dbReference type="ARBA" id="ARBA00022723"/>
    </source>
</evidence>
<dbReference type="InterPro" id="IPR036855">
    <property type="entry name" value="Znf_CCCH_sf"/>
</dbReference>
<evidence type="ECO:0000313" key="9">
    <source>
        <dbReference type="EMBL" id="KAF8000438.1"/>
    </source>
</evidence>
<dbReference type="PROSITE" id="PS50103">
    <property type="entry name" value="ZF_C3H1"/>
    <property type="match status" value="1"/>
</dbReference>
<dbReference type="OrthoDB" id="20729at2759"/>
<keyword evidence="5" id="KW-0539">Nucleus</keyword>
<dbReference type="PANTHER" id="PTHR46527:SF1">
    <property type="entry name" value="NUCLEOPORIN NUP42"/>
    <property type="match status" value="1"/>
</dbReference>
<evidence type="ECO:0000259" key="8">
    <source>
        <dbReference type="PROSITE" id="PS50103"/>
    </source>
</evidence>
<gene>
    <name evidence="9" type="ORF">HF325_005367</name>
</gene>
<evidence type="ECO:0000256" key="6">
    <source>
        <dbReference type="PROSITE-ProRule" id="PRU00723"/>
    </source>
</evidence>
<dbReference type="GO" id="GO:0008270">
    <property type="term" value="F:zinc ion binding"/>
    <property type="evidence" value="ECO:0007669"/>
    <property type="project" value="UniProtKB-KW"/>
</dbReference>
<name>A0A8H7GNK0_9ASCO</name>
<comment type="caution">
    <text evidence="9">The sequence shown here is derived from an EMBL/GenBank/DDBJ whole genome shotgun (WGS) entry which is preliminary data.</text>
</comment>
<dbReference type="SMART" id="SM00356">
    <property type="entry name" value="ZnF_C3H1"/>
    <property type="match status" value="1"/>
</dbReference>
<dbReference type="GO" id="GO:0005634">
    <property type="term" value="C:nucleus"/>
    <property type="evidence" value="ECO:0007669"/>
    <property type="project" value="UniProtKB-SubCell"/>
</dbReference>
<protein>
    <recommendedName>
        <fullName evidence="8">C3H1-type domain-containing protein</fullName>
    </recommendedName>
</protein>
<keyword evidence="4 6" id="KW-0862">Zinc</keyword>
<dbReference type="Proteomes" id="UP000649328">
    <property type="component" value="Unassembled WGS sequence"/>
</dbReference>
<organism evidence="9 10">
    <name type="scientific">Metschnikowia pulcherrima</name>
    <dbReference type="NCBI Taxonomy" id="27326"/>
    <lineage>
        <taxon>Eukaryota</taxon>
        <taxon>Fungi</taxon>
        <taxon>Dikarya</taxon>
        <taxon>Ascomycota</taxon>
        <taxon>Saccharomycotina</taxon>
        <taxon>Pichiomycetes</taxon>
        <taxon>Metschnikowiaceae</taxon>
        <taxon>Metschnikowia</taxon>
    </lineage>
</organism>
<dbReference type="Pfam" id="PF00642">
    <property type="entry name" value="zf-CCCH"/>
    <property type="match status" value="1"/>
</dbReference>
<evidence type="ECO:0000256" key="5">
    <source>
        <dbReference type="ARBA" id="ARBA00023242"/>
    </source>
</evidence>
<keyword evidence="3 6" id="KW-0863">Zinc-finger</keyword>
<reference evidence="9" key="1">
    <citation type="submission" date="2020-10" db="EMBL/GenBank/DDBJ databases">
        <title>The Whole-Genome Sequence of Metschnikowia persimmonesis, a Novel Endophytic Yeast Species Isolated from Medicinal Plant Diospyros kaki Thumb.</title>
        <authorList>
            <person name="Rahmat E."/>
            <person name="Kang Y."/>
        </authorList>
    </citation>
    <scope>NUCLEOTIDE SEQUENCE</scope>
    <source>
        <strain evidence="9">KIOM G15050</strain>
    </source>
</reference>
<sequence length="505" mass="52027">MQAQPCRFFQKGYCKFGNLCKFAHTNPTEDACDVLVAGTVADFVRKAPESVANTIKKDLAALQRIQVRPALTAYGLGPHAVNNLIEGRDVSPEEMRLQYMEALASNTVEQYTRNYELRRRDMEYCIGEVTRNANIAARYQQMGISNTNIRPFIKKPIEESMRELENAGPPAAGAFGSAGFGQPAGFGQSGAFGAANSAGNNTNNSTSNPFANASPFGASSGGAFGAAGFGAVGGEYSFSANRPQVPGLASLLLALVELLAGPAGPILAGALPDLAKQASARLKPRAVSEVPDSAAVLEVQPPPQMPPVHLEDLAQPDLAQRDSARLRRRQKAILAHLVTPRSARPARLVGFGQPALASAFGSTNTGSAGTSAFGNTGFGSSNGASSGSGGFATASPFGSSAGQTAVPPTTGTTNSSSFGQNTPSAFGQSAAASTFGQNKANTSGFGAQTLASGFATAPNSHTVSGLALQATASLDNIDAEAREAFLAPAFQLGRIPDMPPPPEIC</sequence>
<evidence type="ECO:0000256" key="3">
    <source>
        <dbReference type="ARBA" id="ARBA00022771"/>
    </source>
</evidence>
<evidence type="ECO:0000256" key="1">
    <source>
        <dbReference type="ARBA" id="ARBA00004123"/>
    </source>
</evidence>
<evidence type="ECO:0000313" key="10">
    <source>
        <dbReference type="Proteomes" id="UP000649328"/>
    </source>
</evidence>
<dbReference type="EMBL" id="JACBPP010000007">
    <property type="protein sequence ID" value="KAF8000438.1"/>
    <property type="molecule type" value="Genomic_DNA"/>
</dbReference>
<dbReference type="InterPro" id="IPR051767">
    <property type="entry name" value="Nucleoporin_NUP42"/>
</dbReference>
<dbReference type="PANTHER" id="PTHR46527">
    <property type="entry name" value="NUCLEOPORIN-LIKE PROTEIN 2"/>
    <property type="match status" value="1"/>
</dbReference>
<dbReference type="AlphaFoldDB" id="A0A8H7GNK0"/>
<keyword evidence="10" id="KW-1185">Reference proteome</keyword>
<keyword evidence="2 6" id="KW-0479">Metal-binding</keyword>
<evidence type="ECO:0000256" key="4">
    <source>
        <dbReference type="ARBA" id="ARBA00022833"/>
    </source>
</evidence>
<accession>A0A8H7GNK0</accession>
<feature type="zinc finger region" description="C3H1-type" evidence="6">
    <location>
        <begin position="1"/>
        <end position="27"/>
    </location>
</feature>
<dbReference type="Gene3D" id="4.10.1000.10">
    <property type="entry name" value="Zinc finger, CCCH-type"/>
    <property type="match status" value="1"/>
</dbReference>
<dbReference type="InterPro" id="IPR000571">
    <property type="entry name" value="Znf_CCCH"/>
</dbReference>
<dbReference type="SUPFAM" id="SSF90229">
    <property type="entry name" value="CCCH zinc finger"/>
    <property type="match status" value="1"/>
</dbReference>
<evidence type="ECO:0000256" key="7">
    <source>
        <dbReference type="SAM" id="MobiDB-lite"/>
    </source>
</evidence>
<feature type="domain" description="C3H1-type" evidence="8">
    <location>
        <begin position="1"/>
        <end position="27"/>
    </location>
</feature>
<feature type="compositionally biased region" description="Polar residues" evidence="7">
    <location>
        <begin position="406"/>
        <end position="430"/>
    </location>
</feature>
<feature type="region of interest" description="Disordered" evidence="7">
    <location>
        <begin position="398"/>
        <end position="430"/>
    </location>
</feature>